<accession>A0A931I8A7</accession>
<dbReference type="AlphaFoldDB" id="A0A931I8A7"/>
<sequence length="520" mass="55677">MTHNVTAATRLFDTLPLLACDPRIRIVFTRTGSSAFDSGTAEFLARHGVESIPWAEAVRREFDLAISASYGGDLHELRSPLIVVPHGMGYNKILGNSAFGLSAEWLMHDGAVIPSAIVLSHAEQRERLRSACPPAEPKAVVAGDICFDRLRASHGLRPSYRRAFGLSGGRKLVVISSTWGPHALLDTAPDLPLRLAEQLPVDEFALLLAPHPNIVAGHSSWQFGELLAAAKRAGVTVPDDVDAWRAAIVAADLVVGDHGSVSFYSTALGNPLILASAPTHTVDPNSPVAQLLATAPVLDPHGDLHRQVRDAIATHDPNHYSAITALTTSEPDASPAILRTLMYRTLELTEPTEPAELSALPLPTVTLTVPESYLAVVRVDAEGVAHLTRFPAERLRAPDSTPRGAHLVIGVTEPRRRWLQLADVVVGVSGPGPRRWITDTLAGLPGLLLAATPTESGRWWFGDRSGTMLSASGDARACRSFASIACHHLSRGKRLAELGGEWRIDCAGRTYSLVVAPSTV</sequence>
<dbReference type="RefSeq" id="WP_196147951.1">
    <property type="nucleotide sequence ID" value="NZ_JADMLG010000002.1"/>
</dbReference>
<evidence type="ECO:0008006" key="3">
    <source>
        <dbReference type="Google" id="ProtNLM"/>
    </source>
</evidence>
<reference evidence="1" key="1">
    <citation type="submission" date="2020-11" db="EMBL/GenBank/DDBJ databases">
        <title>Nocardia NEAU-351.nov., a novel actinomycete isolated from the cow dung.</title>
        <authorList>
            <person name="Zhang X."/>
        </authorList>
    </citation>
    <scope>NUCLEOTIDE SEQUENCE</scope>
    <source>
        <strain evidence="1">NEAU-351</strain>
    </source>
</reference>
<evidence type="ECO:0000313" key="1">
    <source>
        <dbReference type="EMBL" id="MBH0775592.1"/>
    </source>
</evidence>
<dbReference type="Proteomes" id="UP000655751">
    <property type="component" value="Unassembled WGS sequence"/>
</dbReference>
<gene>
    <name evidence="1" type="ORF">IT779_04715</name>
</gene>
<dbReference type="EMBL" id="JADMLG010000002">
    <property type="protein sequence ID" value="MBH0775592.1"/>
    <property type="molecule type" value="Genomic_DNA"/>
</dbReference>
<evidence type="ECO:0000313" key="2">
    <source>
        <dbReference type="Proteomes" id="UP000655751"/>
    </source>
</evidence>
<dbReference type="SUPFAM" id="SSF53756">
    <property type="entry name" value="UDP-Glycosyltransferase/glycogen phosphorylase"/>
    <property type="match status" value="1"/>
</dbReference>
<name>A0A931I8A7_9NOCA</name>
<organism evidence="1 2">
    <name type="scientific">Nocardia bovistercoris</name>
    <dbReference type="NCBI Taxonomy" id="2785916"/>
    <lineage>
        <taxon>Bacteria</taxon>
        <taxon>Bacillati</taxon>
        <taxon>Actinomycetota</taxon>
        <taxon>Actinomycetes</taxon>
        <taxon>Mycobacteriales</taxon>
        <taxon>Nocardiaceae</taxon>
        <taxon>Nocardia</taxon>
    </lineage>
</organism>
<protein>
    <recommendedName>
        <fullName evidence="3">Translation initiation factor 2</fullName>
    </recommendedName>
</protein>
<keyword evidence="2" id="KW-1185">Reference proteome</keyword>
<comment type="caution">
    <text evidence="1">The sequence shown here is derived from an EMBL/GenBank/DDBJ whole genome shotgun (WGS) entry which is preliminary data.</text>
</comment>
<proteinExistence type="predicted"/>